<dbReference type="AlphaFoldDB" id="A0A381V231"/>
<accession>A0A381V231</accession>
<reference evidence="1" key="1">
    <citation type="submission" date="2018-05" db="EMBL/GenBank/DDBJ databases">
        <authorList>
            <person name="Lanie J.A."/>
            <person name="Ng W.-L."/>
            <person name="Kazmierczak K.M."/>
            <person name="Andrzejewski T.M."/>
            <person name="Davidsen T.M."/>
            <person name="Wayne K.J."/>
            <person name="Tettelin H."/>
            <person name="Glass J.I."/>
            <person name="Rusch D."/>
            <person name="Podicherti R."/>
            <person name="Tsui H.-C.T."/>
            <person name="Winkler M.E."/>
        </authorList>
    </citation>
    <scope>NUCLEOTIDE SEQUENCE</scope>
</reference>
<sequence>MLYQLSYVRVSPERYRTATRLAFTGRRGSALRSLAEVDAEGQDPVVQGGLSVTDDGEVLEVGLGLVDEPLTLLAAHRWQGPSPHGSGAFLEPLHHGVQV</sequence>
<protein>
    <submittedName>
        <fullName evidence="1">Uncharacterized protein</fullName>
    </submittedName>
</protein>
<evidence type="ECO:0000313" key="1">
    <source>
        <dbReference type="EMBL" id="SVA34405.1"/>
    </source>
</evidence>
<name>A0A381V231_9ZZZZ</name>
<organism evidence="1">
    <name type="scientific">marine metagenome</name>
    <dbReference type="NCBI Taxonomy" id="408172"/>
    <lineage>
        <taxon>unclassified sequences</taxon>
        <taxon>metagenomes</taxon>
        <taxon>ecological metagenomes</taxon>
    </lineage>
</organism>
<proteinExistence type="predicted"/>
<dbReference type="EMBL" id="UINC01007644">
    <property type="protein sequence ID" value="SVA34405.1"/>
    <property type="molecule type" value="Genomic_DNA"/>
</dbReference>
<gene>
    <name evidence="1" type="ORF">METZ01_LOCUS87259</name>
</gene>